<feature type="region of interest" description="Disordered" evidence="1">
    <location>
        <begin position="17"/>
        <end position="41"/>
    </location>
</feature>
<accession>A0ABY8R2K9</accession>
<dbReference type="EMBL" id="CP124685">
    <property type="protein sequence ID" value="WGX75754.1"/>
    <property type="molecule type" value="Genomic_DNA"/>
</dbReference>
<sequence>MFKKLFKFGKNKEEETVVEEDIQIDEVSEESATDEEEQKKN</sequence>
<evidence type="ECO:0008006" key="4">
    <source>
        <dbReference type="Google" id="ProtNLM"/>
    </source>
</evidence>
<reference evidence="2 3" key="1">
    <citation type="submission" date="2023-04" db="EMBL/GenBank/DDBJ databases">
        <title>Bacteria Genome Submission.</title>
        <authorList>
            <person name="Isaac P."/>
        </authorList>
    </citation>
    <scope>NUCLEOTIDE SEQUENCE [LARGE SCALE GENOMIC DNA]</scope>
    <source>
        <strain evidence="2 3">SampleS7P1</strain>
    </source>
</reference>
<evidence type="ECO:0000256" key="1">
    <source>
        <dbReference type="SAM" id="MobiDB-lite"/>
    </source>
</evidence>
<organism evidence="2 3">
    <name type="scientific">Paraclostridium bifermentans</name>
    <name type="common">Clostridium bifermentans</name>
    <dbReference type="NCBI Taxonomy" id="1490"/>
    <lineage>
        <taxon>Bacteria</taxon>
        <taxon>Bacillati</taxon>
        <taxon>Bacillota</taxon>
        <taxon>Clostridia</taxon>
        <taxon>Peptostreptococcales</taxon>
        <taxon>Peptostreptococcaceae</taxon>
        <taxon>Paraclostridium</taxon>
    </lineage>
</organism>
<name>A0ABY8R2K9_PARBF</name>
<gene>
    <name evidence="2" type="ORF">QJS64_17870</name>
</gene>
<dbReference type="Proteomes" id="UP001239169">
    <property type="component" value="Chromosome"/>
</dbReference>
<evidence type="ECO:0000313" key="3">
    <source>
        <dbReference type="Proteomes" id="UP001239169"/>
    </source>
</evidence>
<proteinExistence type="predicted"/>
<evidence type="ECO:0000313" key="2">
    <source>
        <dbReference type="EMBL" id="WGX75754.1"/>
    </source>
</evidence>
<keyword evidence="3" id="KW-1185">Reference proteome</keyword>
<protein>
    <recommendedName>
        <fullName evidence="4">Cell division protein FtsY</fullName>
    </recommendedName>
</protein>